<name>A0A9P4T942_CURKU</name>
<feature type="transmembrane region" description="Helical" evidence="6">
    <location>
        <begin position="458"/>
        <end position="477"/>
    </location>
</feature>
<dbReference type="Proteomes" id="UP000801428">
    <property type="component" value="Unassembled WGS sequence"/>
</dbReference>
<dbReference type="SUPFAM" id="SSF103473">
    <property type="entry name" value="MFS general substrate transporter"/>
    <property type="match status" value="1"/>
</dbReference>
<feature type="transmembrane region" description="Helical" evidence="6">
    <location>
        <begin position="420"/>
        <end position="446"/>
    </location>
</feature>
<organism evidence="8 9">
    <name type="scientific">Curvularia kusanoi</name>
    <name type="common">Cochliobolus kusanoi</name>
    <dbReference type="NCBI Taxonomy" id="90978"/>
    <lineage>
        <taxon>Eukaryota</taxon>
        <taxon>Fungi</taxon>
        <taxon>Dikarya</taxon>
        <taxon>Ascomycota</taxon>
        <taxon>Pezizomycotina</taxon>
        <taxon>Dothideomycetes</taxon>
        <taxon>Pleosporomycetidae</taxon>
        <taxon>Pleosporales</taxon>
        <taxon>Pleosporineae</taxon>
        <taxon>Pleosporaceae</taxon>
        <taxon>Curvularia</taxon>
    </lineage>
</organism>
<evidence type="ECO:0000313" key="9">
    <source>
        <dbReference type="Proteomes" id="UP000801428"/>
    </source>
</evidence>
<keyword evidence="3 6" id="KW-1133">Transmembrane helix</keyword>
<keyword evidence="9" id="KW-1185">Reference proteome</keyword>
<evidence type="ECO:0000313" key="8">
    <source>
        <dbReference type="EMBL" id="KAF2997883.1"/>
    </source>
</evidence>
<dbReference type="PANTHER" id="PTHR23502">
    <property type="entry name" value="MAJOR FACILITATOR SUPERFAMILY"/>
    <property type="match status" value="1"/>
</dbReference>
<reference evidence="8" key="1">
    <citation type="submission" date="2019-04" db="EMBL/GenBank/DDBJ databases">
        <title>Sequencing of skin fungus with MAO and IRED activity.</title>
        <authorList>
            <person name="Marsaioli A.J."/>
            <person name="Bonatto J.M.C."/>
            <person name="Reis Junior O."/>
        </authorList>
    </citation>
    <scope>NUCLEOTIDE SEQUENCE</scope>
    <source>
        <strain evidence="8">30M1</strain>
    </source>
</reference>
<comment type="caution">
    <text evidence="8">The sequence shown here is derived from an EMBL/GenBank/DDBJ whole genome shotgun (WGS) entry which is preliminary data.</text>
</comment>
<dbReference type="OrthoDB" id="2585655at2759"/>
<dbReference type="Gene3D" id="1.20.1250.20">
    <property type="entry name" value="MFS general substrate transporter like domains"/>
    <property type="match status" value="1"/>
</dbReference>
<dbReference type="PANTHER" id="PTHR23502:SF20">
    <property type="entry name" value="TRANSPORTER, PUTATIVE (AFU_ORTHOLOGUE AFUA_6G13880)-RELATED"/>
    <property type="match status" value="1"/>
</dbReference>
<protein>
    <recommendedName>
        <fullName evidence="7">Major facilitator superfamily (MFS) profile domain-containing protein</fullName>
    </recommendedName>
</protein>
<evidence type="ECO:0000256" key="3">
    <source>
        <dbReference type="ARBA" id="ARBA00022989"/>
    </source>
</evidence>
<proteinExistence type="predicted"/>
<evidence type="ECO:0000256" key="4">
    <source>
        <dbReference type="ARBA" id="ARBA00023136"/>
    </source>
</evidence>
<feature type="transmembrane region" description="Helical" evidence="6">
    <location>
        <begin position="353"/>
        <end position="374"/>
    </location>
</feature>
<evidence type="ECO:0000256" key="6">
    <source>
        <dbReference type="SAM" id="Phobius"/>
    </source>
</evidence>
<keyword evidence="2 6" id="KW-0812">Transmembrane</keyword>
<dbReference type="InterPro" id="IPR036259">
    <property type="entry name" value="MFS_trans_sf"/>
</dbReference>
<feature type="transmembrane region" description="Helical" evidence="6">
    <location>
        <begin position="145"/>
        <end position="164"/>
    </location>
</feature>
<feature type="transmembrane region" description="Helical" evidence="6">
    <location>
        <begin position="489"/>
        <end position="511"/>
    </location>
</feature>
<feature type="transmembrane region" description="Helical" evidence="6">
    <location>
        <begin position="115"/>
        <end position="133"/>
    </location>
</feature>
<gene>
    <name evidence="8" type="ORF">E8E13_003802</name>
</gene>
<keyword evidence="4 6" id="KW-0472">Membrane</keyword>
<feature type="transmembrane region" description="Helical" evidence="6">
    <location>
        <begin position="176"/>
        <end position="199"/>
    </location>
</feature>
<feature type="transmembrane region" description="Helical" evidence="6">
    <location>
        <begin position="205"/>
        <end position="225"/>
    </location>
</feature>
<evidence type="ECO:0000256" key="1">
    <source>
        <dbReference type="ARBA" id="ARBA00004141"/>
    </source>
</evidence>
<accession>A0A9P4T942</accession>
<dbReference type="InterPro" id="IPR020846">
    <property type="entry name" value="MFS_dom"/>
</dbReference>
<feature type="region of interest" description="Disordered" evidence="5">
    <location>
        <begin position="241"/>
        <end position="260"/>
    </location>
</feature>
<feature type="transmembrane region" description="Helical" evidence="6">
    <location>
        <begin position="49"/>
        <end position="76"/>
    </location>
</feature>
<evidence type="ECO:0000256" key="2">
    <source>
        <dbReference type="ARBA" id="ARBA00022692"/>
    </source>
</evidence>
<feature type="transmembrane region" description="Helical" evidence="6">
    <location>
        <begin position="313"/>
        <end position="333"/>
    </location>
</feature>
<sequence>MAFGILEPSSPHSGSTVPGTVLLHDPHIQDHQHDTSGSRVKLSGVRKELYFFTLIFGACVTGAIGPVLVPAFSLVAGEFGVSLQRITLLNGALIMALGVGSYVAAALANVVGRRLLFLGTSLLLIITCIWAAVTVSYSSLLAARVIQGLSMPSFFSIGGTLSIFDVFSVHERGRRVGLWNFAVLFAVNLTPVVSGYLIVALSWRWAFWILAIAFGVGLALVWSFYPETQVEVICDGEVATGTTESTPSNPKEKEHGVPDRSIPLEQEESNKIKTNTATPKWKKLLVIEDVQFGSFQDLIAGLMRPLALLRHPVAIWSCLMWSIIFTWVIILGAVADQVFAAPPYNMEPSQVGILIGVAPLIGSAIGTIFAGWMSDLVANFLSARNNGVFEPEYRLTAMIPCLIGVAVGAFGLGVAIQEGLAPIVCGVFLACLNFGVGCGCTAIVAYTNDVCMSHSGEVFGLAMLAKSAFAFGISFMLNEFYAQQGPTVFFSVWGVLSTVGCLATIPMFVLGKRCRALMGPM</sequence>
<dbReference type="Pfam" id="PF07690">
    <property type="entry name" value="MFS_1"/>
    <property type="match status" value="1"/>
</dbReference>
<dbReference type="AlphaFoldDB" id="A0A9P4T942"/>
<feature type="transmembrane region" description="Helical" evidence="6">
    <location>
        <begin position="395"/>
        <end position="414"/>
    </location>
</feature>
<dbReference type="GO" id="GO:0005886">
    <property type="term" value="C:plasma membrane"/>
    <property type="evidence" value="ECO:0007669"/>
    <property type="project" value="TreeGrafter"/>
</dbReference>
<comment type="subcellular location">
    <subcellularLocation>
        <location evidence="1">Membrane</location>
        <topology evidence="1">Multi-pass membrane protein</topology>
    </subcellularLocation>
</comment>
<dbReference type="InterPro" id="IPR011701">
    <property type="entry name" value="MFS"/>
</dbReference>
<feature type="domain" description="Major facilitator superfamily (MFS) profile" evidence="7">
    <location>
        <begin position="50"/>
        <end position="521"/>
    </location>
</feature>
<evidence type="ECO:0000256" key="5">
    <source>
        <dbReference type="SAM" id="MobiDB-lite"/>
    </source>
</evidence>
<feature type="transmembrane region" description="Helical" evidence="6">
    <location>
        <begin position="88"/>
        <end position="108"/>
    </location>
</feature>
<dbReference type="GO" id="GO:0022857">
    <property type="term" value="F:transmembrane transporter activity"/>
    <property type="evidence" value="ECO:0007669"/>
    <property type="project" value="InterPro"/>
</dbReference>
<evidence type="ECO:0000259" key="7">
    <source>
        <dbReference type="PROSITE" id="PS50850"/>
    </source>
</evidence>
<dbReference type="PROSITE" id="PS50850">
    <property type="entry name" value="MFS"/>
    <property type="match status" value="1"/>
</dbReference>
<dbReference type="EMBL" id="SWKU01000021">
    <property type="protein sequence ID" value="KAF2997883.1"/>
    <property type="molecule type" value="Genomic_DNA"/>
</dbReference>